<dbReference type="GO" id="GO:0030705">
    <property type="term" value="P:cytoskeleton-dependent intracellular transport"/>
    <property type="evidence" value="ECO:0007669"/>
    <property type="project" value="InterPro"/>
</dbReference>
<evidence type="ECO:0000313" key="7">
    <source>
        <dbReference type="Proteomes" id="UP001150925"/>
    </source>
</evidence>
<dbReference type="CDD" id="cd22211">
    <property type="entry name" value="HkD_SF"/>
    <property type="match status" value="1"/>
</dbReference>
<dbReference type="AlphaFoldDB" id="A0A9W8AJC5"/>
<dbReference type="GO" id="GO:0008017">
    <property type="term" value="F:microtubule binding"/>
    <property type="evidence" value="ECO:0007669"/>
    <property type="project" value="TreeGrafter"/>
</dbReference>
<dbReference type="Pfam" id="PF19047">
    <property type="entry name" value="HOOK_N"/>
    <property type="match status" value="1"/>
</dbReference>
<dbReference type="Proteomes" id="UP001150925">
    <property type="component" value="Unassembled WGS sequence"/>
</dbReference>
<dbReference type="GO" id="GO:0031122">
    <property type="term" value="P:cytoplasmic microtubule organization"/>
    <property type="evidence" value="ECO:0007669"/>
    <property type="project" value="TreeGrafter"/>
</dbReference>
<comment type="caution">
    <text evidence="6">The sequence shown here is derived from an EMBL/GenBank/DDBJ whole genome shotgun (WGS) entry which is preliminary data.</text>
</comment>
<dbReference type="GO" id="GO:0051959">
    <property type="term" value="F:dynein light intermediate chain binding"/>
    <property type="evidence" value="ECO:0007669"/>
    <property type="project" value="TreeGrafter"/>
</dbReference>
<dbReference type="EMBL" id="JANBPY010002447">
    <property type="protein sequence ID" value="KAJ1954959.1"/>
    <property type="molecule type" value="Genomic_DNA"/>
</dbReference>
<protein>
    <recommendedName>
        <fullName evidence="5">HOOK N-terminal domain-containing protein</fullName>
    </recommendedName>
</protein>
<dbReference type="OrthoDB" id="49395at2759"/>
<evidence type="ECO:0000256" key="1">
    <source>
        <dbReference type="ARBA" id="ARBA00004496"/>
    </source>
</evidence>
<evidence type="ECO:0000259" key="5">
    <source>
        <dbReference type="Pfam" id="PF19047"/>
    </source>
</evidence>
<dbReference type="SUPFAM" id="SSF116907">
    <property type="entry name" value="Hook domain"/>
    <property type="match status" value="1"/>
</dbReference>
<comment type="subcellular location">
    <subcellularLocation>
        <location evidence="1">Cytoplasm</location>
    </subcellularLocation>
</comment>
<feature type="coiled-coil region" evidence="4">
    <location>
        <begin position="175"/>
        <end position="202"/>
    </location>
</feature>
<evidence type="ECO:0000256" key="3">
    <source>
        <dbReference type="ARBA" id="ARBA00023054"/>
    </source>
</evidence>
<name>A0A9W8AJC5_9FUNG</name>
<dbReference type="GO" id="GO:0005815">
    <property type="term" value="C:microtubule organizing center"/>
    <property type="evidence" value="ECO:0007669"/>
    <property type="project" value="TreeGrafter"/>
</dbReference>
<reference evidence="6" key="1">
    <citation type="submission" date="2022-07" db="EMBL/GenBank/DDBJ databases">
        <title>Phylogenomic reconstructions and comparative analyses of Kickxellomycotina fungi.</title>
        <authorList>
            <person name="Reynolds N.K."/>
            <person name="Stajich J.E."/>
            <person name="Barry K."/>
            <person name="Grigoriev I.V."/>
            <person name="Crous P."/>
            <person name="Smith M.E."/>
        </authorList>
    </citation>
    <scope>NUCLEOTIDE SEQUENCE</scope>
    <source>
        <strain evidence="6">RSA 1196</strain>
    </source>
</reference>
<dbReference type="InterPro" id="IPR036872">
    <property type="entry name" value="CH_dom_sf"/>
</dbReference>
<dbReference type="PANTHER" id="PTHR18947">
    <property type="entry name" value="HOOK PROTEINS"/>
    <property type="match status" value="1"/>
</dbReference>
<dbReference type="InterPro" id="IPR043936">
    <property type="entry name" value="HOOK_N"/>
</dbReference>
<gene>
    <name evidence="6" type="ORF">IWQ62_005636</name>
</gene>
<proteinExistence type="predicted"/>
<feature type="domain" description="HOOK N-terminal" evidence="5">
    <location>
        <begin position="9"/>
        <end position="143"/>
    </location>
</feature>
<sequence length="214" mass="24440">MDDQHLLLAFVQWLTSFPAVTKPVKDVADLCDGIALFELCHSVDAKRFKLLQTTDIGNNWVFRVNNLKKLYRMITCYYEDVLNQPVQRLDPIGVNAIAKDSDVGELLGLCKLVLFLAVQCEDNVRYVSPIQDMDPDGQRAIMILVEAVQKQLTEERPTAGDVDGMDSTRIDEERLLTLEAELKRLLTEKQTLESQYQSLRDENTDTVLRYDEVT</sequence>
<keyword evidence="2" id="KW-0963">Cytoplasm</keyword>
<evidence type="ECO:0000313" key="6">
    <source>
        <dbReference type="EMBL" id="KAJ1954959.1"/>
    </source>
</evidence>
<organism evidence="6 7">
    <name type="scientific">Dispira parvispora</name>
    <dbReference type="NCBI Taxonomy" id="1520584"/>
    <lineage>
        <taxon>Eukaryota</taxon>
        <taxon>Fungi</taxon>
        <taxon>Fungi incertae sedis</taxon>
        <taxon>Zoopagomycota</taxon>
        <taxon>Kickxellomycotina</taxon>
        <taxon>Dimargaritomycetes</taxon>
        <taxon>Dimargaritales</taxon>
        <taxon>Dimargaritaceae</taxon>
        <taxon>Dispira</taxon>
    </lineage>
</organism>
<feature type="non-terminal residue" evidence="6">
    <location>
        <position position="214"/>
    </location>
</feature>
<dbReference type="Gene3D" id="1.10.418.10">
    <property type="entry name" value="Calponin-like domain"/>
    <property type="match status" value="1"/>
</dbReference>
<evidence type="ECO:0000256" key="4">
    <source>
        <dbReference type="SAM" id="Coils"/>
    </source>
</evidence>
<evidence type="ECO:0000256" key="2">
    <source>
        <dbReference type="ARBA" id="ARBA00022490"/>
    </source>
</evidence>
<dbReference type="GO" id="GO:0005737">
    <property type="term" value="C:cytoplasm"/>
    <property type="evidence" value="ECO:0007669"/>
    <property type="project" value="UniProtKB-SubCell"/>
</dbReference>
<keyword evidence="7" id="KW-1185">Reference proteome</keyword>
<accession>A0A9W8AJC5</accession>
<dbReference type="PANTHER" id="PTHR18947:SF28">
    <property type="entry name" value="GIRDIN, ISOFORM A"/>
    <property type="match status" value="1"/>
</dbReference>
<keyword evidence="3 4" id="KW-0175">Coiled coil</keyword>